<evidence type="ECO:0000313" key="5">
    <source>
        <dbReference type="Proteomes" id="UP000593564"/>
    </source>
</evidence>
<dbReference type="PROSITE" id="PS50011">
    <property type="entry name" value="PROTEIN_KINASE_DOM"/>
    <property type="match status" value="1"/>
</dbReference>
<dbReference type="SUPFAM" id="SSF56112">
    <property type="entry name" value="Protein kinase-like (PK-like)"/>
    <property type="match status" value="1"/>
</dbReference>
<evidence type="ECO:0000256" key="2">
    <source>
        <dbReference type="SAM" id="Phobius"/>
    </source>
</evidence>
<dbReference type="InterPro" id="IPR011009">
    <property type="entry name" value="Kinase-like_dom_sf"/>
</dbReference>
<keyword evidence="5" id="KW-1185">Reference proteome</keyword>
<evidence type="ECO:0000313" key="4">
    <source>
        <dbReference type="EMBL" id="KAF5930073.1"/>
    </source>
</evidence>
<dbReference type="InterPro" id="IPR051343">
    <property type="entry name" value="G-type_lectin_kinases/EP1-like"/>
</dbReference>
<dbReference type="InterPro" id="IPR000719">
    <property type="entry name" value="Prot_kinase_dom"/>
</dbReference>
<dbReference type="Proteomes" id="UP000593564">
    <property type="component" value="Unassembled WGS sequence"/>
</dbReference>
<dbReference type="PANTHER" id="PTHR47976">
    <property type="entry name" value="G-TYPE LECTIN S-RECEPTOR-LIKE SERINE/THREONINE-PROTEIN KINASE SD2-5"/>
    <property type="match status" value="1"/>
</dbReference>
<comment type="caution">
    <text evidence="4">The sequence shown here is derived from an EMBL/GenBank/DDBJ whole genome shotgun (WGS) entry which is preliminary data.</text>
</comment>
<sequence>MYILRRNNQRFYIKPQSMLFLATEYFHRATMNFYGVFTQCYHPKTFNSSTKWTPIWSQPNNICVAIGGGEGSGSCGFNSICKLNDNQKPDCKCPPRYSLLDSNNMYGNCKLNFTQSCLEDDINSVEDIYDFETLIDIDWPTSDYEQLKPATKAQCKRSCINDCFCVVAILGDGSCWKKKLPLSNGREDNVVNRHAFLKFRKRDPRTLLSPLVPETKKNQGTLILIGSVLLGSFVFINFVLIGAVCLGFFLIHHRKSIKSHHGNHNAVETNLCCFTYEELVEATNGFKEELGSKAFGIVYKGVTQMGSRVVVAVKKLDMMVQEKEKEFKTKPQNILLDDYYNARISDFGLAKVLKLNKSKTNPATIRGTRGYVTVEWFNRNPIIVKVDVYSYGQVTVTPNILAFGPFRPPFLSKRPSAHSIMSKRPLAQSFMSKRPLAQL</sequence>
<gene>
    <name evidence="4" type="ORF">HYC85_030946</name>
</gene>
<evidence type="ECO:0000259" key="3">
    <source>
        <dbReference type="PROSITE" id="PS50011"/>
    </source>
</evidence>
<proteinExistence type="predicted"/>
<accession>A0A7J7FPK1</accession>
<feature type="transmembrane region" description="Helical" evidence="2">
    <location>
        <begin position="222"/>
        <end position="251"/>
    </location>
</feature>
<dbReference type="Pfam" id="PF00069">
    <property type="entry name" value="Pkinase"/>
    <property type="match status" value="1"/>
</dbReference>
<keyword evidence="2" id="KW-0472">Membrane</keyword>
<organism evidence="4 5">
    <name type="scientific">Camellia sinensis</name>
    <name type="common">Tea plant</name>
    <name type="synonym">Thea sinensis</name>
    <dbReference type="NCBI Taxonomy" id="4442"/>
    <lineage>
        <taxon>Eukaryota</taxon>
        <taxon>Viridiplantae</taxon>
        <taxon>Streptophyta</taxon>
        <taxon>Embryophyta</taxon>
        <taxon>Tracheophyta</taxon>
        <taxon>Spermatophyta</taxon>
        <taxon>Magnoliopsida</taxon>
        <taxon>eudicotyledons</taxon>
        <taxon>Gunneridae</taxon>
        <taxon>Pentapetalae</taxon>
        <taxon>asterids</taxon>
        <taxon>Ericales</taxon>
        <taxon>Theaceae</taxon>
        <taxon>Camellia</taxon>
    </lineage>
</organism>
<protein>
    <recommendedName>
        <fullName evidence="3">Protein kinase domain-containing protein</fullName>
    </recommendedName>
</protein>
<keyword evidence="2" id="KW-1133">Transmembrane helix</keyword>
<reference evidence="5" key="1">
    <citation type="journal article" date="2020" name="Nat. Commun.">
        <title>Genome assembly of wild tea tree DASZ reveals pedigree and selection history of tea varieties.</title>
        <authorList>
            <person name="Zhang W."/>
            <person name="Zhang Y."/>
            <person name="Qiu H."/>
            <person name="Guo Y."/>
            <person name="Wan H."/>
            <person name="Zhang X."/>
            <person name="Scossa F."/>
            <person name="Alseekh S."/>
            <person name="Zhang Q."/>
            <person name="Wang P."/>
            <person name="Xu L."/>
            <person name="Schmidt M.H."/>
            <person name="Jia X."/>
            <person name="Li D."/>
            <person name="Zhu A."/>
            <person name="Guo F."/>
            <person name="Chen W."/>
            <person name="Ni D."/>
            <person name="Usadel B."/>
            <person name="Fernie A.R."/>
            <person name="Wen W."/>
        </authorList>
    </citation>
    <scope>NUCLEOTIDE SEQUENCE [LARGE SCALE GENOMIC DNA]</scope>
    <source>
        <strain evidence="5">cv. G240</strain>
    </source>
</reference>
<dbReference type="Gene3D" id="1.10.510.10">
    <property type="entry name" value="Transferase(Phosphotransferase) domain 1"/>
    <property type="match status" value="1"/>
</dbReference>
<dbReference type="AlphaFoldDB" id="A0A7J7FPK1"/>
<dbReference type="GO" id="GO:0005524">
    <property type="term" value="F:ATP binding"/>
    <property type="evidence" value="ECO:0007669"/>
    <property type="project" value="InterPro"/>
</dbReference>
<dbReference type="Gene3D" id="3.30.200.20">
    <property type="entry name" value="Phosphorylase Kinase, domain 1"/>
    <property type="match status" value="1"/>
</dbReference>
<name>A0A7J7FPK1_CAMSI</name>
<dbReference type="EMBL" id="JACBKZ010000015">
    <property type="protein sequence ID" value="KAF5930073.1"/>
    <property type="molecule type" value="Genomic_DNA"/>
</dbReference>
<dbReference type="PANTHER" id="PTHR47976:SF15">
    <property type="entry name" value="G-TYPE LECTIN S-RECEPTOR-LIKE SERINE_THREONINE-PROTEIN KINASE RLK1"/>
    <property type="match status" value="1"/>
</dbReference>
<evidence type="ECO:0000256" key="1">
    <source>
        <dbReference type="ARBA" id="ARBA00022729"/>
    </source>
</evidence>
<keyword evidence="2" id="KW-0812">Transmembrane</keyword>
<reference evidence="4 5" key="2">
    <citation type="submission" date="2020-07" db="EMBL/GenBank/DDBJ databases">
        <title>Genome assembly of wild tea tree DASZ reveals pedigree and selection history of tea varieties.</title>
        <authorList>
            <person name="Zhang W."/>
        </authorList>
    </citation>
    <scope>NUCLEOTIDE SEQUENCE [LARGE SCALE GENOMIC DNA]</scope>
    <source>
        <strain evidence="5">cv. G240</strain>
        <tissue evidence="4">Leaf</tissue>
    </source>
</reference>
<keyword evidence="1" id="KW-0732">Signal</keyword>
<feature type="domain" description="Protein kinase" evidence="3">
    <location>
        <begin position="164"/>
        <end position="439"/>
    </location>
</feature>
<dbReference type="GO" id="GO:0004672">
    <property type="term" value="F:protein kinase activity"/>
    <property type="evidence" value="ECO:0007669"/>
    <property type="project" value="InterPro"/>
</dbReference>